<dbReference type="Gene3D" id="1.20.1690.10">
    <property type="entry name" value="V-type ATP synthase subunit C domain"/>
    <property type="match status" value="2"/>
</dbReference>
<dbReference type="GeneID" id="1477116"/>
<dbReference type="RefSeq" id="WP_011019383.1">
    <property type="nucleotide sequence ID" value="NZ_DUJS01000001.1"/>
</dbReference>
<dbReference type="Proteomes" id="UP000619545">
    <property type="component" value="Unassembled WGS sequence"/>
</dbReference>
<proteinExistence type="inferred from homology"/>
<evidence type="ECO:0000256" key="1">
    <source>
        <dbReference type="ARBA" id="ARBA00006709"/>
    </source>
</evidence>
<evidence type="ECO:0000256" key="3">
    <source>
        <dbReference type="ARBA" id="ARBA00023065"/>
    </source>
</evidence>
<gene>
    <name evidence="5" type="ORF">HA336_00235</name>
</gene>
<protein>
    <recommendedName>
        <fullName evidence="7">V-ATPase subunit C</fullName>
    </recommendedName>
</protein>
<accession>A0A832TEU6</accession>
<comment type="caution">
    <text evidence="5">The sequence shown here is derived from an EMBL/GenBank/DDBJ whole genome shotgun (WGS) entry which is preliminary data.</text>
</comment>
<dbReference type="InterPro" id="IPR050873">
    <property type="entry name" value="V-ATPase_V0D/AC39_subunit"/>
</dbReference>
<dbReference type="GO" id="GO:0046961">
    <property type="term" value="F:proton-transporting ATPase activity, rotational mechanism"/>
    <property type="evidence" value="ECO:0007669"/>
    <property type="project" value="InterPro"/>
</dbReference>
<dbReference type="OMA" id="LRKFDVW"/>
<reference evidence="5" key="1">
    <citation type="journal article" date="2020" name="bioRxiv">
        <title>A rank-normalized archaeal taxonomy based on genome phylogeny resolves widespread incomplete and uneven classifications.</title>
        <authorList>
            <person name="Rinke C."/>
            <person name="Chuvochina M."/>
            <person name="Mussig A.J."/>
            <person name="Chaumeil P.-A."/>
            <person name="Waite D.W."/>
            <person name="Whitman W.B."/>
            <person name="Parks D.H."/>
            <person name="Hugenholtz P."/>
        </authorList>
    </citation>
    <scope>NUCLEOTIDE SEQUENCE</scope>
    <source>
        <strain evidence="5">UBA8853</strain>
    </source>
</reference>
<keyword evidence="3" id="KW-0406">Ion transport</keyword>
<dbReference type="InterPro" id="IPR035067">
    <property type="entry name" value="V-type_ATPase_csu/dsu"/>
</dbReference>
<name>A0A832TEU6_9EURY</name>
<keyword evidence="2" id="KW-0813">Transport</keyword>
<evidence type="ECO:0000313" key="5">
    <source>
        <dbReference type="EMBL" id="HII69644.1"/>
    </source>
</evidence>
<evidence type="ECO:0000313" key="6">
    <source>
        <dbReference type="Proteomes" id="UP000619545"/>
    </source>
</evidence>
<comment type="similarity">
    <text evidence="1">Belongs to the V-ATPase V0D/AC39 subunit family.</text>
</comment>
<dbReference type="AlphaFoldDB" id="A0A832TEU6"/>
<evidence type="ECO:0008006" key="7">
    <source>
        <dbReference type="Google" id="ProtNLM"/>
    </source>
</evidence>
<dbReference type="InterPro" id="IPR002843">
    <property type="entry name" value="ATPase_V0-cplx_csu/dsu"/>
</dbReference>
<sequence length="374" mass="41734">MLGLAGLQDYTLLAVGIIALVTVLSIILSIPITDVVWRYAPYAYPLPRAKAVEAETLSDEDYEELKDAPVRDLVTRLEELGVEPEAARAVLDGNTAPLEIELKRRAVESVMERIVETSPEDVSELARALIAKYELEDIKAVLRARHAGEEPKHLVDAPVLLGAETWRELKEARSVPEVVDYLRGTPYDRGLEEALREYEETGSLLPLELALDRAYYEHLWDLVVSEKVDEELARLVGLEIDLYNVEVALRGAILNLDPERVLEAMAEGGWELAEWRKRELAEAEDPLEVVERLSGTSLGPYLEEAAEEYSEGRGVQVFDEALRKARYELAREIAGSDLIGAPAVVHAVYEKQREVDNVISLVNAKVADVETMLV</sequence>
<evidence type="ECO:0000256" key="2">
    <source>
        <dbReference type="ARBA" id="ARBA00022448"/>
    </source>
</evidence>
<dbReference type="PANTHER" id="PTHR38682">
    <property type="entry name" value="V-TYPE ATP SYNTHASE SUBUNIT C"/>
    <property type="match status" value="1"/>
</dbReference>
<dbReference type="InterPro" id="IPR044911">
    <property type="entry name" value="V-type_ATPase_csu/dsu_dom_3"/>
</dbReference>
<dbReference type="InterPro" id="IPR036079">
    <property type="entry name" value="ATPase_csu/dsu_sf"/>
</dbReference>
<keyword evidence="4" id="KW-1133">Transmembrane helix</keyword>
<keyword evidence="4" id="KW-0812">Transmembrane</keyword>
<dbReference type="Pfam" id="PF01992">
    <property type="entry name" value="vATP-synt_AC39"/>
    <property type="match status" value="1"/>
</dbReference>
<feature type="transmembrane region" description="Helical" evidence="4">
    <location>
        <begin position="12"/>
        <end position="32"/>
    </location>
</feature>
<keyword evidence="4" id="KW-0472">Membrane</keyword>
<organism evidence="5 6">
    <name type="scientific">Methanopyrus kandleri</name>
    <dbReference type="NCBI Taxonomy" id="2320"/>
    <lineage>
        <taxon>Archaea</taxon>
        <taxon>Methanobacteriati</taxon>
        <taxon>Methanobacteriota</taxon>
        <taxon>Methanomada group</taxon>
        <taxon>Methanopyri</taxon>
        <taxon>Methanopyrales</taxon>
        <taxon>Methanopyraceae</taxon>
        <taxon>Methanopyrus</taxon>
    </lineage>
</organism>
<evidence type="ECO:0000256" key="4">
    <source>
        <dbReference type="SAM" id="Phobius"/>
    </source>
</evidence>
<dbReference type="EMBL" id="DUJS01000001">
    <property type="protein sequence ID" value="HII69644.1"/>
    <property type="molecule type" value="Genomic_DNA"/>
</dbReference>
<dbReference type="PANTHER" id="PTHR38682:SF1">
    <property type="entry name" value="V-TYPE ATP SYNTHASE SUBUNIT C"/>
    <property type="match status" value="1"/>
</dbReference>
<dbReference type="Gene3D" id="1.10.132.50">
    <property type="entry name" value="ATP synthase (C/AC39) subunit, domain 3"/>
    <property type="match status" value="1"/>
</dbReference>
<dbReference type="SUPFAM" id="SSF103486">
    <property type="entry name" value="V-type ATP synthase subunit C"/>
    <property type="match status" value="1"/>
</dbReference>